<dbReference type="Proteomes" id="UP000027073">
    <property type="component" value="Unassembled WGS sequence"/>
</dbReference>
<evidence type="ECO:0000259" key="1">
    <source>
        <dbReference type="PROSITE" id="PS50181"/>
    </source>
</evidence>
<organism evidence="2 3">
    <name type="scientific">Pleurotus ostreatus (strain PC15)</name>
    <name type="common">Oyster mushroom</name>
    <dbReference type="NCBI Taxonomy" id="1137138"/>
    <lineage>
        <taxon>Eukaryota</taxon>
        <taxon>Fungi</taxon>
        <taxon>Dikarya</taxon>
        <taxon>Basidiomycota</taxon>
        <taxon>Agaricomycotina</taxon>
        <taxon>Agaricomycetes</taxon>
        <taxon>Agaricomycetidae</taxon>
        <taxon>Agaricales</taxon>
        <taxon>Pleurotineae</taxon>
        <taxon>Pleurotaceae</taxon>
        <taxon>Pleurotus</taxon>
    </lineage>
</organism>
<dbReference type="HOGENOM" id="CLU_1305306_0_0_1"/>
<dbReference type="AlphaFoldDB" id="A0A067NQZ4"/>
<proteinExistence type="predicted"/>
<accession>A0A067NQZ4</accession>
<dbReference type="Pfam" id="PF12937">
    <property type="entry name" value="F-box-like"/>
    <property type="match status" value="1"/>
</dbReference>
<reference evidence="3" key="1">
    <citation type="journal article" date="2014" name="Proc. Natl. Acad. Sci. U.S.A.">
        <title>Extensive sampling of basidiomycete genomes demonstrates inadequacy of the white-rot/brown-rot paradigm for wood decay fungi.</title>
        <authorList>
            <person name="Riley R."/>
            <person name="Salamov A.A."/>
            <person name="Brown D.W."/>
            <person name="Nagy L.G."/>
            <person name="Floudas D."/>
            <person name="Held B.W."/>
            <person name="Levasseur A."/>
            <person name="Lombard V."/>
            <person name="Morin E."/>
            <person name="Otillar R."/>
            <person name="Lindquist E.A."/>
            <person name="Sun H."/>
            <person name="LaButti K.M."/>
            <person name="Schmutz J."/>
            <person name="Jabbour D."/>
            <person name="Luo H."/>
            <person name="Baker S.E."/>
            <person name="Pisabarro A.G."/>
            <person name="Walton J.D."/>
            <person name="Blanchette R.A."/>
            <person name="Henrissat B."/>
            <person name="Martin F."/>
            <person name="Cullen D."/>
            <person name="Hibbett D.S."/>
            <person name="Grigoriev I.V."/>
        </authorList>
    </citation>
    <scope>NUCLEOTIDE SEQUENCE [LARGE SCALE GENOMIC DNA]</scope>
    <source>
        <strain evidence="3">PC15</strain>
    </source>
</reference>
<dbReference type="Gene3D" id="1.20.1280.50">
    <property type="match status" value="1"/>
</dbReference>
<feature type="domain" description="F-box" evidence="1">
    <location>
        <begin position="8"/>
        <end position="57"/>
    </location>
</feature>
<dbReference type="VEuPathDB" id="FungiDB:PLEOSDRAFT_1112268"/>
<dbReference type="InterPro" id="IPR036047">
    <property type="entry name" value="F-box-like_dom_sf"/>
</dbReference>
<protein>
    <recommendedName>
        <fullName evidence="1">F-box domain-containing protein</fullName>
    </recommendedName>
</protein>
<dbReference type="InterPro" id="IPR001810">
    <property type="entry name" value="F-box_dom"/>
</dbReference>
<sequence>MHDAPAPYSLLTDLPYEIILKIVEVTHPKDLLTIARVSKQFRGLLMHPTSASLWKHSLALHEPALPECPASMSEPRWAHLVFEEQCTFCGANDEAAEVNWYLRVRACKHCAKSCIKTSLQDGFRPLSDGTTSFERLIPSKLAYLDSMSFFAFGCFRSWSYLAADYEAVKAEYLSIRSDADRRQFVEERIALANSGRAHSHRCEIWSQKHQS</sequence>
<gene>
    <name evidence="2" type="ORF">PLEOSDRAFT_1112268</name>
</gene>
<dbReference type="InParanoid" id="A0A067NQZ4"/>
<dbReference type="SUPFAM" id="SSF81383">
    <property type="entry name" value="F-box domain"/>
    <property type="match status" value="1"/>
</dbReference>
<evidence type="ECO:0000313" key="2">
    <source>
        <dbReference type="EMBL" id="KDQ29420.1"/>
    </source>
</evidence>
<dbReference type="PROSITE" id="PS50181">
    <property type="entry name" value="FBOX"/>
    <property type="match status" value="1"/>
</dbReference>
<dbReference type="OrthoDB" id="2322499at2759"/>
<name>A0A067NQZ4_PLEO1</name>
<dbReference type="EMBL" id="KL198007">
    <property type="protein sequence ID" value="KDQ29420.1"/>
    <property type="molecule type" value="Genomic_DNA"/>
</dbReference>
<evidence type="ECO:0000313" key="3">
    <source>
        <dbReference type="Proteomes" id="UP000027073"/>
    </source>
</evidence>